<dbReference type="PANTHER" id="PTHR34139">
    <property type="entry name" value="UPF0331 PROTEIN MJ0127"/>
    <property type="match status" value="1"/>
</dbReference>
<reference evidence="7 8" key="1">
    <citation type="submission" date="2018-06" db="EMBL/GenBank/DDBJ databases">
        <authorList>
            <consortium name="Pathogen Informatics"/>
            <person name="Doyle S."/>
        </authorList>
    </citation>
    <scope>NUCLEOTIDE SEQUENCE [LARGE SCALE GENOMIC DNA]</scope>
    <source>
        <strain evidence="7 8">NCTC11694</strain>
    </source>
</reference>
<dbReference type="AlphaFoldDB" id="A0A7H4MSY3"/>
<dbReference type="GO" id="GO:0004540">
    <property type="term" value="F:RNA nuclease activity"/>
    <property type="evidence" value="ECO:0007669"/>
    <property type="project" value="InterPro"/>
</dbReference>
<evidence type="ECO:0000256" key="2">
    <source>
        <dbReference type="ARBA" id="ARBA00022649"/>
    </source>
</evidence>
<dbReference type="SUPFAM" id="SSF51182">
    <property type="entry name" value="RmlC-like cupins"/>
    <property type="match status" value="1"/>
</dbReference>
<dbReference type="InterPro" id="IPR008201">
    <property type="entry name" value="HepT-like"/>
</dbReference>
<name>A0A7H4MSY3_9ENTR</name>
<dbReference type="EMBL" id="UGJR01000004">
    <property type="protein sequence ID" value="STS99319.1"/>
    <property type="molecule type" value="Genomic_DNA"/>
</dbReference>
<dbReference type="CDD" id="cd07008">
    <property type="entry name" value="cupin_yp_001338853-like"/>
    <property type="match status" value="1"/>
</dbReference>
<evidence type="ECO:0000259" key="6">
    <source>
        <dbReference type="Pfam" id="PF07883"/>
    </source>
</evidence>
<dbReference type="PANTHER" id="PTHR34139:SF1">
    <property type="entry name" value="RNASE MJ1380-RELATED"/>
    <property type="match status" value="1"/>
</dbReference>
<protein>
    <submittedName>
        <fullName evidence="7">Thermophilic glucose-6-phosphate isomerase and related metalloenzymes</fullName>
    </submittedName>
</protein>
<dbReference type="InterPro" id="IPR013096">
    <property type="entry name" value="Cupin_2"/>
</dbReference>
<keyword evidence="4" id="KW-0547">Nucleotide-binding</keyword>
<evidence type="ECO:0000256" key="5">
    <source>
        <dbReference type="ARBA" id="ARBA00022801"/>
    </source>
</evidence>
<keyword evidence="2" id="KW-1277">Toxin-antitoxin system</keyword>
<dbReference type="Proteomes" id="UP000255050">
    <property type="component" value="Unassembled WGS sequence"/>
</dbReference>
<keyword evidence="7" id="KW-0413">Isomerase</keyword>
<dbReference type="Gene3D" id="2.60.120.10">
    <property type="entry name" value="Jelly Rolls"/>
    <property type="match status" value="1"/>
</dbReference>
<dbReference type="GO" id="GO:0016787">
    <property type="term" value="F:hydrolase activity"/>
    <property type="evidence" value="ECO:0007669"/>
    <property type="project" value="UniProtKB-KW"/>
</dbReference>
<accession>A0A7H4MSY3</accession>
<dbReference type="Pfam" id="PF07883">
    <property type="entry name" value="Cupin_2"/>
    <property type="match status" value="1"/>
</dbReference>
<sequence length="248" mass="27651">MSENRLPDYLDHIQQAATDARSFVEGMAKDDFLADKRTQQAVIMSLIVIGEAATKVMDGYVEFTQAHADVPWRSMRNMRNRMAHGYFDINLDVVWETVQEWLPALLQQLPPCVRMPTMKTVTTTVKEESPMTVESRIFSVAEYVQPSEGEPIRSVVLETRDSIIVVWHVHPGQEIAAHIHPHGQDTWTVLSGMADYFQGNGIVRALREGEIAVARPGQVHGARNTGTEPFVLVSVVASANAGFVLAER</sequence>
<keyword evidence="1" id="KW-0597">Phosphoprotein</keyword>
<feature type="domain" description="Cupin type-2" evidence="6">
    <location>
        <begin position="166"/>
        <end position="236"/>
    </location>
</feature>
<dbReference type="InterPro" id="IPR011051">
    <property type="entry name" value="RmlC_Cupin_sf"/>
</dbReference>
<evidence type="ECO:0000256" key="1">
    <source>
        <dbReference type="ARBA" id="ARBA00022553"/>
    </source>
</evidence>
<dbReference type="GO" id="GO:0110001">
    <property type="term" value="C:toxin-antitoxin complex"/>
    <property type="evidence" value="ECO:0007669"/>
    <property type="project" value="InterPro"/>
</dbReference>
<keyword evidence="3" id="KW-0540">Nuclease</keyword>
<keyword evidence="5" id="KW-0378">Hydrolase</keyword>
<evidence type="ECO:0000256" key="3">
    <source>
        <dbReference type="ARBA" id="ARBA00022722"/>
    </source>
</evidence>
<dbReference type="InterPro" id="IPR014710">
    <property type="entry name" value="RmlC-like_jellyroll"/>
</dbReference>
<comment type="caution">
    <text evidence="7">The sequence shown here is derived from an EMBL/GenBank/DDBJ whole genome shotgun (WGS) entry which is preliminary data.</text>
</comment>
<dbReference type="GO" id="GO:0016853">
    <property type="term" value="F:isomerase activity"/>
    <property type="evidence" value="ECO:0007669"/>
    <property type="project" value="UniProtKB-KW"/>
</dbReference>
<dbReference type="GO" id="GO:0000166">
    <property type="term" value="F:nucleotide binding"/>
    <property type="evidence" value="ECO:0007669"/>
    <property type="project" value="UniProtKB-KW"/>
</dbReference>
<proteinExistence type="predicted"/>
<dbReference type="InterPro" id="IPR051813">
    <property type="entry name" value="HepT_RNase_toxin"/>
</dbReference>
<evidence type="ECO:0000256" key="4">
    <source>
        <dbReference type="ARBA" id="ARBA00022741"/>
    </source>
</evidence>
<organism evidence="7 8">
    <name type="scientific">Klebsiella michiganensis</name>
    <dbReference type="NCBI Taxonomy" id="1134687"/>
    <lineage>
        <taxon>Bacteria</taxon>
        <taxon>Pseudomonadati</taxon>
        <taxon>Pseudomonadota</taxon>
        <taxon>Gammaproteobacteria</taxon>
        <taxon>Enterobacterales</taxon>
        <taxon>Enterobacteriaceae</taxon>
        <taxon>Klebsiella/Raoultella group</taxon>
        <taxon>Klebsiella</taxon>
    </lineage>
</organism>
<dbReference type="Pfam" id="PF01934">
    <property type="entry name" value="HepT-like"/>
    <property type="match status" value="1"/>
</dbReference>
<gene>
    <name evidence="7" type="ORF">NCTC11694_05762</name>
</gene>
<evidence type="ECO:0000313" key="8">
    <source>
        <dbReference type="Proteomes" id="UP000255050"/>
    </source>
</evidence>
<evidence type="ECO:0000313" key="7">
    <source>
        <dbReference type="EMBL" id="STS99319.1"/>
    </source>
</evidence>